<comment type="subcellular location">
    <subcellularLocation>
        <location evidence="1">Nucleus</location>
    </subcellularLocation>
</comment>
<dbReference type="InterPro" id="IPR001471">
    <property type="entry name" value="AP2/ERF_dom"/>
</dbReference>
<organism evidence="8 9">
    <name type="scientific">Adiantum capillus-veneris</name>
    <name type="common">Maidenhair fern</name>
    <dbReference type="NCBI Taxonomy" id="13818"/>
    <lineage>
        <taxon>Eukaryota</taxon>
        <taxon>Viridiplantae</taxon>
        <taxon>Streptophyta</taxon>
        <taxon>Embryophyta</taxon>
        <taxon>Tracheophyta</taxon>
        <taxon>Polypodiopsida</taxon>
        <taxon>Polypodiidae</taxon>
        <taxon>Polypodiales</taxon>
        <taxon>Pteridineae</taxon>
        <taxon>Pteridaceae</taxon>
        <taxon>Vittarioideae</taxon>
        <taxon>Adiantum</taxon>
    </lineage>
</organism>
<dbReference type="PANTHER" id="PTHR32467:SF90">
    <property type="entry name" value="AP2-LIKE ETHYLENE-RESPONSIVE TRANSCRIPTION FACTOR AIL1"/>
    <property type="match status" value="1"/>
</dbReference>
<keyword evidence="6" id="KW-0732">Signal</keyword>
<feature type="chain" id="PRO_5039205444" description="AP2/ERF domain-containing protein" evidence="6">
    <location>
        <begin position="21"/>
        <end position="117"/>
    </location>
</feature>
<protein>
    <recommendedName>
        <fullName evidence="7">AP2/ERF domain-containing protein</fullName>
    </recommendedName>
</protein>
<evidence type="ECO:0000259" key="7">
    <source>
        <dbReference type="PROSITE" id="PS51032"/>
    </source>
</evidence>
<feature type="signal peptide" evidence="6">
    <location>
        <begin position="1"/>
        <end position="20"/>
    </location>
</feature>
<keyword evidence="4" id="KW-0804">Transcription</keyword>
<feature type="domain" description="AP2/ERF" evidence="7">
    <location>
        <begin position="1"/>
        <end position="63"/>
    </location>
</feature>
<dbReference type="GO" id="GO:0005634">
    <property type="term" value="C:nucleus"/>
    <property type="evidence" value="ECO:0007669"/>
    <property type="project" value="UniProtKB-SubCell"/>
</dbReference>
<keyword evidence="5" id="KW-0539">Nucleus</keyword>
<comment type="caution">
    <text evidence="8">The sequence shown here is derived from an EMBL/GenBank/DDBJ whole genome shotgun (WGS) entry which is preliminary data.</text>
</comment>
<reference evidence="8" key="1">
    <citation type="submission" date="2021-01" db="EMBL/GenBank/DDBJ databases">
        <title>Adiantum capillus-veneris genome.</title>
        <authorList>
            <person name="Fang Y."/>
            <person name="Liao Q."/>
        </authorList>
    </citation>
    <scope>NUCLEOTIDE SEQUENCE</scope>
    <source>
        <strain evidence="8">H3</strain>
        <tissue evidence="8">Leaf</tissue>
    </source>
</reference>
<evidence type="ECO:0000256" key="1">
    <source>
        <dbReference type="ARBA" id="ARBA00004123"/>
    </source>
</evidence>
<dbReference type="SUPFAM" id="SSF54171">
    <property type="entry name" value="DNA-binding domain"/>
    <property type="match status" value="1"/>
</dbReference>
<dbReference type="Proteomes" id="UP000886520">
    <property type="component" value="Chromosome 15"/>
</dbReference>
<dbReference type="PANTHER" id="PTHR32467">
    <property type="entry name" value="AP2-LIKE ETHYLENE-RESPONSIVE TRANSCRIPTION FACTOR"/>
    <property type="match status" value="1"/>
</dbReference>
<name>A0A9D4ZBL8_ADICA</name>
<dbReference type="EMBL" id="JABFUD020000015">
    <property type="protein sequence ID" value="KAI5069084.1"/>
    <property type="molecule type" value="Genomic_DNA"/>
</dbReference>
<evidence type="ECO:0000256" key="3">
    <source>
        <dbReference type="ARBA" id="ARBA00023125"/>
    </source>
</evidence>
<dbReference type="OrthoDB" id="207175at2759"/>
<sequence>LMLVIFSFPYLLLYRRGSTSTSSHSPVNVYLGTYATEDEAARAHDCAVLKFYGSGSKETLNFEEKEYSKELEIMQTMDTEEYVAFLRRSSTDFSRGQSKYFGVSRYRIVIREGWSLN</sequence>
<feature type="non-terminal residue" evidence="8">
    <location>
        <position position="1"/>
    </location>
</feature>
<dbReference type="GO" id="GO:0003677">
    <property type="term" value="F:DNA binding"/>
    <property type="evidence" value="ECO:0007669"/>
    <property type="project" value="UniProtKB-KW"/>
</dbReference>
<dbReference type="Gene3D" id="3.30.730.10">
    <property type="entry name" value="AP2/ERF domain"/>
    <property type="match status" value="1"/>
</dbReference>
<evidence type="ECO:0000256" key="6">
    <source>
        <dbReference type="SAM" id="SignalP"/>
    </source>
</evidence>
<evidence type="ECO:0000313" key="9">
    <source>
        <dbReference type="Proteomes" id="UP000886520"/>
    </source>
</evidence>
<dbReference type="GO" id="GO:0003700">
    <property type="term" value="F:DNA-binding transcription factor activity"/>
    <property type="evidence" value="ECO:0007669"/>
    <property type="project" value="InterPro"/>
</dbReference>
<evidence type="ECO:0000256" key="2">
    <source>
        <dbReference type="ARBA" id="ARBA00023015"/>
    </source>
</evidence>
<dbReference type="AlphaFoldDB" id="A0A9D4ZBL8"/>
<evidence type="ECO:0000313" key="8">
    <source>
        <dbReference type="EMBL" id="KAI5069084.1"/>
    </source>
</evidence>
<proteinExistence type="predicted"/>
<dbReference type="SMART" id="SM00380">
    <property type="entry name" value="AP2"/>
    <property type="match status" value="1"/>
</dbReference>
<evidence type="ECO:0000256" key="4">
    <source>
        <dbReference type="ARBA" id="ARBA00023163"/>
    </source>
</evidence>
<dbReference type="InterPro" id="IPR016177">
    <property type="entry name" value="DNA-bd_dom_sf"/>
</dbReference>
<dbReference type="PROSITE" id="PS51032">
    <property type="entry name" value="AP2_ERF"/>
    <property type="match status" value="1"/>
</dbReference>
<accession>A0A9D4ZBL8</accession>
<keyword evidence="9" id="KW-1185">Reference proteome</keyword>
<dbReference type="InterPro" id="IPR036955">
    <property type="entry name" value="AP2/ERF_dom_sf"/>
</dbReference>
<evidence type="ECO:0000256" key="5">
    <source>
        <dbReference type="ARBA" id="ARBA00023242"/>
    </source>
</evidence>
<keyword evidence="2" id="KW-0805">Transcription regulation</keyword>
<gene>
    <name evidence="8" type="ORF">GOP47_0015385</name>
</gene>
<keyword evidence="3" id="KW-0238">DNA-binding</keyword>